<evidence type="ECO:0000256" key="6">
    <source>
        <dbReference type="ARBA" id="ARBA00022833"/>
    </source>
</evidence>
<dbReference type="InterPro" id="IPR038371">
    <property type="entry name" value="Cu_polyphenol_OxRdtase_sf"/>
</dbReference>
<dbReference type="GO" id="GO:0046872">
    <property type="term" value="F:metal ion binding"/>
    <property type="evidence" value="ECO:0007669"/>
    <property type="project" value="UniProtKB-KW"/>
</dbReference>
<evidence type="ECO:0000256" key="2">
    <source>
        <dbReference type="ARBA" id="ARBA00003215"/>
    </source>
</evidence>
<keyword evidence="6" id="KW-0862">Zinc</keyword>
<comment type="similarity">
    <text evidence="3">Belongs to the purine nucleoside phosphorylase YfiH/LACC1 family.</text>
</comment>
<dbReference type="InterPro" id="IPR011324">
    <property type="entry name" value="Cytotoxic_necrot_fac-like_cat"/>
</dbReference>
<feature type="non-terminal residue" evidence="10">
    <location>
        <position position="1"/>
    </location>
</feature>
<gene>
    <name evidence="10" type="ORF">CUN49_13525</name>
</gene>
<comment type="caution">
    <text evidence="10">The sequence shown here is derived from an EMBL/GenBank/DDBJ whole genome shotgun (WGS) entry which is preliminary data.</text>
</comment>
<dbReference type="GO" id="GO:0017061">
    <property type="term" value="F:S-methyl-5-thioadenosine phosphorylase activity"/>
    <property type="evidence" value="ECO:0007669"/>
    <property type="project" value="UniProtKB-EC"/>
</dbReference>
<evidence type="ECO:0000256" key="7">
    <source>
        <dbReference type="ARBA" id="ARBA00047989"/>
    </source>
</evidence>
<dbReference type="Gene3D" id="3.60.140.10">
    <property type="entry name" value="CNF1/YfiH-like putative cysteine hydrolases"/>
    <property type="match status" value="1"/>
</dbReference>
<dbReference type="Proteomes" id="UP000229681">
    <property type="component" value="Unassembled WGS sequence"/>
</dbReference>
<evidence type="ECO:0000313" key="10">
    <source>
        <dbReference type="EMBL" id="PJF34861.1"/>
    </source>
</evidence>
<evidence type="ECO:0000256" key="9">
    <source>
        <dbReference type="ARBA" id="ARBA00049893"/>
    </source>
</evidence>
<dbReference type="SUPFAM" id="SSF64438">
    <property type="entry name" value="CNF1/YfiH-like putative cysteine hydrolases"/>
    <property type="match status" value="1"/>
</dbReference>
<evidence type="ECO:0000256" key="5">
    <source>
        <dbReference type="ARBA" id="ARBA00022723"/>
    </source>
</evidence>
<evidence type="ECO:0000256" key="3">
    <source>
        <dbReference type="ARBA" id="ARBA00007353"/>
    </source>
</evidence>
<comment type="catalytic activity">
    <reaction evidence="7">
        <text>adenosine + H2O + H(+) = inosine + NH4(+)</text>
        <dbReference type="Rhea" id="RHEA:24408"/>
        <dbReference type="ChEBI" id="CHEBI:15377"/>
        <dbReference type="ChEBI" id="CHEBI:15378"/>
        <dbReference type="ChEBI" id="CHEBI:16335"/>
        <dbReference type="ChEBI" id="CHEBI:17596"/>
        <dbReference type="ChEBI" id="CHEBI:28938"/>
        <dbReference type="EC" id="3.5.4.4"/>
    </reaction>
    <physiologicalReaction direction="left-to-right" evidence="7">
        <dbReference type="Rhea" id="RHEA:24409"/>
    </physiologicalReaction>
</comment>
<keyword evidence="5" id="KW-0479">Metal-binding</keyword>
<evidence type="ECO:0000256" key="4">
    <source>
        <dbReference type="ARBA" id="ARBA00022679"/>
    </source>
</evidence>
<dbReference type="Pfam" id="PF02578">
    <property type="entry name" value="Cu-oxidase_4"/>
    <property type="match status" value="1"/>
</dbReference>
<accession>A0A2M8PBC5</accession>
<comment type="catalytic activity">
    <reaction evidence="9">
        <text>S-methyl-5'-thioadenosine + phosphate = 5-(methylsulfanyl)-alpha-D-ribose 1-phosphate + adenine</text>
        <dbReference type="Rhea" id="RHEA:11852"/>
        <dbReference type="ChEBI" id="CHEBI:16708"/>
        <dbReference type="ChEBI" id="CHEBI:17509"/>
        <dbReference type="ChEBI" id="CHEBI:43474"/>
        <dbReference type="ChEBI" id="CHEBI:58533"/>
        <dbReference type="EC" id="2.4.2.28"/>
    </reaction>
    <physiologicalReaction direction="left-to-right" evidence="9">
        <dbReference type="Rhea" id="RHEA:11853"/>
    </physiologicalReaction>
</comment>
<evidence type="ECO:0000313" key="11">
    <source>
        <dbReference type="Proteomes" id="UP000229681"/>
    </source>
</evidence>
<comment type="catalytic activity">
    <reaction evidence="1">
        <text>inosine + phosphate = alpha-D-ribose 1-phosphate + hypoxanthine</text>
        <dbReference type="Rhea" id="RHEA:27646"/>
        <dbReference type="ChEBI" id="CHEBI:17368"/>
        <dbReference type="ChEBI" id="CHEBI:17596"/>
        <dbReference type="ChEBI" id="CHEBI:43474"/>
        <dbReference type="ChEBI" id="CHEBI:57720"/>
        <dbReference type="EC" id="2.4.2.1"/>
    </reaction>
    <physiologicalReaction direction="left-to-right" evidence="1">
        <dbReference type="Rhea" id="RHEA:27647"/>
    </physiologicalReaction>
</comment>
<protein>
    <submittedName>
        <fullName evidence="10">Multicopper polyphenol oxidase</fullName>
    </submittedName>
</protein>
<comment type="catalytic activity">
    <reaction evidence="8">
        <text>adenosine + phosphate = alpha-D-ribose 1-phosphate + adenine</text>
        <dbReference type="Rhea" id="RHEA:27642"/>
        <dbReference type="ChEBI" id="CHEBI:16335"/>
        <dbReference type="ChEBI" id="CHEBI:16708"/>
        <dbReference type="ChEBI" id="CHEBI:43474"/>
        <dbReference type="ChEBI" id="CHEBI:57720"/>
        <dbReference type="EC" id="2.4.2.1"/>
    </reaction>
    <physiologicalReaction direction="left-to-right" evidence="8">
        <dbReference type="Rhea" id="RHEA:27643"/>
    </physiologicalReaction>
</comment>
<name>A0A2M8PBC5_9CHLR</name>
<dbReference type="InterPro" id="IPR003730">
    <property type="entry name" value="Cu_polyphenol_OxRdtase"/>
</dbReference>
<evidence type="ECO:0000256" key="1">
    <source>
        <dbReference type="ARBA" id="ARBA00000553"/>
    </source>
</evidence>
<comment type="function">
    <text evidence="2">Purine nucleoside enzyme that catalyzes the phosphorolysis of adenosine and inosine nucleosides, yielding D-ribose 1-phosphate and the respective free bases, adenine and hypoxanthine. Also catalyzes the phosphorolysis of S-methyl-5'-thioadenosine into adenine and S-methyl-5-thio-alpha-D-ribose 1-phosphate. Also has adenosine deaminase activity.</text>
</comment>
<reference evidence="10 11" key="1">
    <citation type="submission" date="2017-11" db="EMBL/GenBank/DDBJ databases">
        <title>Evolution of Phototrophy in the Chloroflexi Phylum Driven by Horizontal Gene Transfer.</title>
        <authorList>
            <person name="Ward L.M."/>
            <person name="Hemp J."/>
            <person name="Shih P.M."/>
            <person name="Mcglynn S.E."/>
            <person name="Fischer W."/>
        </authorList>
    </citation>
    <scope>NUCLEOTIDE SEQUENCE [LARGE SCALE GENOMIC DNA]</scope>
    <source>
        <strain evidence="10">JP3_13</strain>
    </source>
</reference>
<proteinExistence type="inferred from homology"/>
<dbReference type="AlphaFoldDB" id="A0A2M8PBC5"/>
<keyword evidence="4" id="KW-0808">Transferase</keyword>
<sequence>IEISGICTATRTDEFYSHRAENGKTGRFAAVFMLRE</sequence>
<dbReference type="EMBL" id="PGTM01000256">
    <property type="protein sequence ID" value="PJF34861.1"/>
    <property type="molecule type" value="Genomic_DNA"/>
</dbReference>
<evidence type="ECO:0000256" key="8">
    <source>
        <dbReference type="ARBA" id="ARBA00048968"/>
    </source>
</evidence>
<organism evidence="10 11">
    <name type="scientific">Candidatus Thermofonsia Clade 1 bacterium</name>
    <dbReference type="NCBI Taxonomy" id="2364210"/>
    <lineage>
        <taxon>Bacteria</taxon>
        <taxon>Bacillati</taxon>
        <taxon>Chloroflexota</taxon>
        <taxon>Candidatus Thermofontia</taxon>
        <taxon>Candidatus Thermofonsia Clade 1</taxon>
    </lineage>
</organism>